<keyword evidence="2" id="KW-1185">Reference proteome</keyword>
<dbReference type="EMBL" id="JAIGNO010000028">
    <property type="protein sequence ID" value="MBX7484174.1"/>
    <property type="molecule type" value="Genomic_DNA"/>
</dbReference>
<protein>
    <submittedName>
        <fullName evidence="1">Uncharacterized protein</fullName>
    </submittedName>
</protein>
<evidence type="ECO:0000313" key="1">
    <source>
        <dbReference type="EMBL" id="MBX7484174.1"/>
    </source>
</evidence>
<dbReference type="Proteomes" id="UP000755104">
    <property type="component" value="Unassembled WGS sequence"/>
</dbReference>
<reference evidence="1 2" key="1">
    <citation type="submission" date="2021-08" db="EMBL/GenBank/DDBJ databases">
        <title>Comparative Genomics Analysis of the Genus Qipengyuania Reveals Extensive Genetic Diversity and Metabolic Versatility, Including the Description of Fifteen Novel Species.</title>
        <authorList>
            <person name="Liu Y."/>
        </authorList>
    </citation>
    <scope>NUCLEOTIDE SEQUENCE [LARGE SCALE GENOMIC DNA]</scope>
    <source>
        <strain evidence="1 2">6D47A</strain>
    </source>
</reference>
<organism evidence="1 2">
    <name type="scientific">Qipengyuania qiaonensis</name>
    <dbReference type="NCBI Taxonomy" id="2867240"/>
    <lineage>
        <taxon>Bacteria</taxon>
        <taxon>Pseudomonadati</taxon>
        <taxon>Pseudomonadota</taxon>
        <taxon>Alphaproteobacteria</taxon>
        <taxon>Sphingomonadales</taxon>
        <taxon>Erythrobacteraceae</taxon>
        <taxon>Qipengyuania</taxon>
    </lineage>
</organism>
<proteinExistence type="predicted"/>
<name>A0ABS7JDP9_9SPHN</name>
<accession>A0ABS7JDP9</accession>
<evidence type="ECO:0000313" key="2">
    <source>
        <dbReference type="Proteomes" id="UP000755104"/>
    </source>
</evidence>
<dbReference type="RefSeq" id="WP_221560584.1">
    <property type="nucleotide sequence ID" value="NZ_JAIGNO010000028.1"/>
</dbReference>
<comment type="caution">
    <text evidence="1">The sequence shown here is derived from an EMBL/GenBank/DDBJ whole genome shotgun (WGS) entry which is preliminary data.</text>
</comment>
<sequence>MKMFNVRPLMGEPAFARPAHRTWSRFGSLLLSSVLAHDDPADLDARLANGFLAAPNANLVATATSCDRPLYFPECEMLAQLTQMNALLMRFNPLDGASFDVLLNGSSLWLCHYLAWRRRGSDLWLLPAAQWGPFFCLNDTGLEVSESPPYATGYQRHAGIIRAIDDASFAGRF</sequence>
<gene>
    <name evidence="1" type="ORF">K3174_16735</name>
</gene>